<name>A0A8K1FN80_PYTOL</name>
<comment type="similarity">
    <text evidence="1">Belongs to the cytochrome P450 family.</text>
</comment>
<reference evidence="7" key="1">
    <citation type="submission" date="2019-03" db="EMBL/GenBank/DDBJ databases">
        <title>Long read genome sequence of the mycoparasitic Pythium oligandrum ATCC 38472 isolated from sugarbeet rhizosphere.</title>
        <authorList>
            <person name="Gaulin E."/>
        </authorList>
    </citation>
    <scope>NUCLEOTIDE SEQUENCE</scope>
    <source>
        <strain evidence="7">ATCC 38472_TT</strain>
    </source>
</reference>
<evidence type="ECO:0000313" key="7">
    <source>
        <dbReference type="EMBL" id="TMW65597.1"/>
    </source>
</evidence>
<evidence type="ECO:0000256" key="1">
    <source>
        <dbReference type="ARBA" id="ARBA00010617"/>
    </source>
</evidence>
<dbReference type="SUPFAM" id="SSF48264">
    <property type="entry name" value="Cytochrome P450"/>
    <property type="match status" value="1"/>
</dbReference>
<dbReference type="InterPro" id="IPR036396">
    <property type="entry name" value="Cyt_P450_sf"/>
</dbReference>
<dbReference type="AlphaFoldDB" id="A0A8K1FN80"/>
<keyword evidence="3" id="KW-0560">Oxidoreductase</keyword>
<dbReference type="GO" id="GO:0016705">
    <property type="term" value="F:oxidoreductase activity, acting on paired donors, with incorporation or reduction of molecular oxygen"/>
    <property type="evidence" value="ECO:0007669"/>
    <property type="project" value="InterPro"/>
</dbReference>
<dbReference type="PRINTS" id="PR00463">
    <property type="entry name" value="EP450I"/>
</dbReference>
<dbReference type="Gene3D" id="1.10.630.10">
    <property type="entry name" value="Cytochrome P450"/>
    <property type="match status" value="1"/>
</dbReference>
<keyword evidence="6" id="KW-0472">Membrane</keyword>
<evidence type="ECO:0000256" key="6">
    <source>
        <dbReference type="SAM" id="Phobius"/>
    </source>
</evidence>
<comment type="cofactor">
    <cofactor evidence="5">
        <name>heme</name>
        <dbReference type="ChEBI" id="CHEBI:30413"/>
    </cofactor>
</comment>
<protein>
    <recommendedName>
        <fullName evidence="9">Cytochrome P450</fullName>
    </recommendedName>
</protein>
<keyword evidence="2 5" id="KW-0479">Metal-binding</keyword>
<dbReference type="InterPro" id="IPR002401">
    <property type="entry name" value="Cyt_P450_E_grp-I"/>
</dbReference>
<evidence type="ECO:0000256" key="5">
    <source>
        <dbReference type="PIRSR" id="PIRSR602401-1"/>
    </source>
</evidence>
<keyword evidence="8" id="KW-1185">Reference proteome</keyword>
<organism evidence="7 8">
    <name type="scientific">Pythium oligandrum</name>
    <name type="common">Mycoparasitic fungus</name>
    <dbReference type="NCBI Taxonomy" id="41045"/>
    <lineage>
        <taxon>Eukaryota</taxon>
        <taxon>Sar</taxon>
        <taxon>Stramenopiles</taxon>
        <taxon>Oomycota</taxon>
        <taxon>Peronosporomycetes</taxon>
        <taxon>Pythiales</taxon>
        <taxon>Pythiaceae</taxon>
        <taxon>Pythium</taxon>
    </lineage>
</organism>
<proteinExistence type="inferred from homology"/>
<dbReference type="PRINTS" id="PR00385">
    <property type="entry name" value="P450"/>
</dbReference>
<evidence type="ECO:0000256" key="2">
    <source>
        <dbReference type="ARBA" id="ARBA00022723"/>
    </source>
</evidence>
<dbReference type="GO" id="GO:0004497">
    <property type="term" value="F:monooxygenase activity"/>
    <property type="evidence" value="ECO:0007669"/>
    <property type="project" value="InterPro"/>
</dbReference>
<evidence type="ECO:0000256" key="3">
    <source>
        <dbReference type="ARBA" id="ARBA00023002"/>
    </source>
</evidence>
<dbReference type="PANTHER" id="PTHR24296">
    <property type="entry name" value="CYTOCHROME P450"/>
    <property type="match status" value="1"/>
</dbReference>
<keyword evidence="4 5" id="KW-0408">Iron</keyword>
<dbReference type="Pfam" id="PF00067">
    <property type="entry name" value="p450"/>
    <property type="match status" value="1"/>
</dbReference>
<feature type="binding site" description="axial binding residue" evidence="5">
    <location>
        <position position="471"/>
    </location>
    <ligand>
        <name>heme</name>
        <dbReference type="ChEBI" id="CHEBI:30413"/>
    </ligand>
    <ligandPart>
        <name>Fe</name>
        <dbReference type="ChEBI" id="CHEBI:18248"/>
    </ligandPart>
</feature>
<feature type="transmembrane region" description="Helical" evidence="6">
    <location>
        <begin position="12"/>
        <end position="33"/>
    </location>
</feature>
<evidence type="ECO:0008006" key="9">
    <source>
        <dbReference type="Google" id="ProtNLM"/>
    </source>
</evidence>
<dbReference type="Proteomes" id="UP000794436">
    <property type="component" value="Unassembled WGS sequence"/>
</dbReference>
<keyword evidence="5" id="KW-0349">Heme</keyword>
<dbReference type="GO" id="GO:0020037">
    <property type="term" value="F:heme binding"/>
    <property type="evidence" value="ECO:0007669"/>
    <property type="project" value="InterPro"/>
</dbReference>
<comment type="caution">
    <text evidence="7">The sequence shown here is derived from an EMBL/GenBank/DDBJ whole genome shotgun (WGS) entry which is preliminary data.</text>
</comment>
<dbReference type="EMBL" id="SPLM01000037">
    <property type="protein sequence ID" value="TMW65597.1"/>
    <property type="molecule type" value="Genomic_DNA"/>
</dbReference>
<evidence type="ECO:0000256" key="4">
    <source>
        <dbReference type="ARBA" id="ARBA00023004"/>
    </source>
</evidence>
<gene>
    <name evidence="7" type="ORF">Poli38472_008239</name>
</gene>
<evidence type="ECO:0000313" key="8">
    <source>
        <dbReference type="Proteomes" id="UP000794436"/>
    </source>
</evidence>
<keyword evidence="6" id="KW-1133">Transmembrane helix</keyword>
<dbReference type="GO" id="GO:0005506">
    <property type="term" value="F:iron ion binding"/>
    <property type="evidence" value="ECO:0007669"/>
    <property type="project" value="InterPro"/>
</dbReference>
<accession>A0A8K1FN80</accession>
<dbReference type="InterPro" id="IPR001128">
    <property type="entry name" value="Cyt_P450"/>
</dbReference>
<keyword evidence="6" id="KW-0812">Transmembrane</keyword>
<dbReference type="OrthoDB" id="45342at2759"/>
<sequence>METPTMLDLNDLNVPFIAATALAVSLAWTIHAFRQTKFHASRRYRALEMPEKTLPVVGNILDIVLNGDRVHDWVLENTVRVQGRPWKFNLLGLHEMIVVTTPDAIEEVMATQFTNFVKGKFQIDILSGIFGRGVVMSDGERWYHQRKTVVKFFSAKVLDLFMRQSIQKNMFRLHDVIEQAINTRERIDLKELFHDFTIDTFVEMSLGVELKSIGATEHHPFNEGLEVASNIVAGRFQRAEFVWKAERFLNIGDEGKLKHHMGIVYAWMHEVIQQSVERSIQAKQSGVASMDKKCKSLIELFLEHSEEDREGLKEEDFVDFILTLVIGARDTTADTLSWLFYALSKHPEVEAKLRDELKRELPSDTSTYLTMEHLKPLVYLEAVIKETLRLYPAGAFIFREAVEDTVISGDILVRKGQHVVMPTYTIGRNPVVWGSDAATFRPERWIDEATGQIKPESPFKFFTFTAGPRICAGINLAMMQLRIVTANLLQRFRFDVDATNDGSYRMGVTLTMKHPLVALPRMVDGG</sequence>